<organism evidence="1 2">
    <name type="scientific">Escallonia herrerae</name>
    <dbReference type="NCBI Taxonomy" id="1293975"/>
    <lineage>
        <taxon>Eukaryota</taxon>
        <taxon>Viridiplantae</taxon>
        <taxon>Streptophyta</taxon>
        <taxon>Embryophyta</taxon>
        <taxon>Tracheophyta</taxon>
        <taxon>Spermatophyta</taxon>
        <taxon>Magnoliopsida</taxon>
        <taxon>eudicotyledons</taxon>
        <taxon>Gunneridae</taxon>
        <taxon>Pentapetalae</taxon>
        <taxon>asterids</taxon>
        <taxon>campanulids</taxon>
        <taxon>Escalloniales</taxon>
        <taxon>Escalloniaceae</taxon>
        <taxon>Escallonia</taxon>
    </lineage>
</organism>
<sequence length="238" mass="26611">MLLPHALSACKVQLKTPKNQNLRTFELGDCHSTNKAVKMIEYNYEVSYSFQILTLVGTADTCFEYENNATYLVMSCREPRIGRSYELASSFWLMGRPEEEVDRRYVTKRIKGKVATGFDKEVEVVVVSHMVEEMAVVVESTVEEIMGEVEVKDLLEAQVVVVDGHDGVVAEANLEVEEVVNGGMEVVGEAVESVREEVVVDCKCSELEVVGVEMDTEREAAVEGNKQVAEVMEQMERS</sequence>
<proteinExistence type="predicted"/>
<dbReference type="EMBL" id="JAVXUP010004535">
    <property type="protein sequence ID" value="KAK2996983.1"/>
    <property type="molecule type" value="Genomic_DNA"/>
</dbReference>
<evidence type="ECO:0000313" key="2">
    <source>
        <dbReference type="Proteomes" id="UP001188597"/>
    </source>
</evidence>
<reference evidence="1" key="1">
    <citation type="submission" date="2022-12" db="EMBL/GenBank/DDBJ databases">
        <title>Draft genome assemblies for two species of Escallonia (Escalloniales).</title>
        <authorList>
            <person name="Chanderbali A."/>
            <person name="Dervinis C."/>
            <person name="Anghel I."/>
            <person name="Soltis D."/>
            <person name="Soltis P."/>
            <person name="Zapata F."/>
        </authorList>
    </citation>
    <scope>NUCLEOTIDE SEQUENCE</scope>
    <source>
        <strain evidence="1">UCBG64.0493</strain>
        <tissue evidence="1">Leaf</tissue>
    </source>
</reference>
<dbReference type="AlphaFoldDB" id="A0AA88S6D9"/>
<keyword evidence="2" id="KW-1185">Reference proteome</keyword>
<evidence type="ECO:0000313" key="1">
    <source>
        <dbReference type="EMBL" id="KAK2996983.1"/>
    </source>
</evidence>
<name>A0AA88S6D9_9ASTE</name>
<dbReference type="Proteomes" id="UP001188597">
    <property type="component" value="Unassembled WGS sequence"/>
</dbReference>
<gene>
    <name evidence="1" type="ORF">RJ639_025357</name>
</gene>
<protein>
    <submittedName>
        <fullName evidence="1">Uncharacterized protein</fullName>
    </submittedName>
</protein>
<comment type="caution">
    <text evidence="1">The sequence shown here is derived from an EMBL/GenBank/DDBJ whole genome shotgun (WGS) entry which is preliminary data.</text>
</comment>
<accession>A0AA88S6D9</accession>